<dbReference type="OrthoDB" id="10263741at2759"/>
<comment type="caution">
    <text evidence="1">The sequence shown here is derived from an EMBL/GenBank/DDBJ whole genome shotgun (WGS) entry which is preliminary data.</text>
</comment>
<organism evidence="1 2">
    <name type="scientific">Pararge aegeria aegeria</name>
    <dbReference type="NCBI Taxonomy" id="348720"/>
    <lineage>
        <taxon>Eukaryota</taxon>
        <taxon>Metazoa</taxon>
        <taxon>Ecdysozoa</taxon>
        <taxon>Arthropoda</taxon>
        <taxon>Hexapoda</taxon>
        <taxon>Insecta</taxon>
        <taxon>Pterygota</taxon>
        <taxon>Neoptera</taxon>
        <taxon>Endopterygota</taxon>
        <taxon>Lepidoptera</taxon>
        <taxon>Glossata</taxon>
        <taxon>Ditrysia</taxon>
        <taxon>Papilionoidea</taxon>
        <taxon>Nymphalidae</taxon>
        <taxon>Satyrinae</taxon>
        <taxon>Satyrini</taxon>
        <taxon>Parargina</taxon>
        <taxon>Pararge</taxon>
    </lineage>
</organism>
<name>A0A8S4QJG1_9NEOP</name>
<evidence type="ECO:0000313" key="2">
    <source>
        <dbReference type="Proteomes" id="UP000838756"/>
    </source>
</evidence>
<reference evidence="1" key="1">
    <citation type="submission" date="2022-03" db="EMBL/GenBank/DDBJ databases">
        <authorList>
            <person name="Lindestad O."/>
        </authorList>
    </citation>
    <scope>NUCLEOTIDE SEQUENCE</scope>
</reference>
<dbReference type="Proteomes" id="UP000838756">
    <property type="component" value="Unassembled WGS sequence"/>
</dbReference>
<dbReference type="EMBL" id="CAKXAJ010008853">
    <property type="protein sequence ID" value="CAH2210978.1"/>
    <property type="molecule type" value="Genomic_DNA"/>
</dbReference>
<feature type="non-terminal residue" evidence="1">
    <location>
        <position position="1"/>
    </location>
</feature>
<accession>A0A8S4QJG1</accession>
<protein>
    <submittedName>
        <fullName evidence="1">Jg20074 protein</fullName>
    </submittedName>
</protein>
<sequence>MSRNTLYLDSAGALALRSYRSLPALTDTHCFAPSQVDTINQLKTNREFFLSFSKDPQQFIQKWLVSQSRDLKSLGGGAGN</sequence>
<dbReference type="AlphaFoldDB" id="A0A8S4QJG1"/>
<keyword evidence="2" id="KW-1185">Reference proteome</keyword>
<proteinExistence type="predicted"/>
<gene>
    <name evidence="1" type="primary">jg20074</name>
    <name evidence="1" type="ORF">PAEG_LOCUS2827</name>
</gene>
<evidence type="ECO:0000313" key="1">
    <source>
        <dbReference type="EMBL" id="CAH2210978.1"/>
    </source>
</evidence>